<dbReference type="Gene3D" id="3.40.50.150">
    <property type="entry name" value="Vaccinia Virus protein VP39"/>
    <property type="match status" value="1"/>
</dbReference>
<protein>
    <recommendedName>
        <fullName evidence="1">Methyltransferase domain-containing protein</fullName>
    </recommendedName>
</protein>
<comment type="caution">
    <text evidence="2">The sequence shown here is derived from an EMBL/GenBank/DDBJ whole genome shotgun (WGS) entry which is preliminary data.</text>
</comment>
<keyword evidence="3" id="KW-1185">Reference proteome</keyword>
<evidence type="ECO:0000259" key="1">
    <source>
        <dbReference type="Pfam" id="PF13649"/>
    </source>
</evidence>
<feature type="non-terminal residue" evidence="2">
    <location>
        <position position="171"/>
    </location>
</feature>
<name>A0A816HPX0_ADIRI</name>
<feature type="domain" description="Methyltransferase" evidence="1">
    <location>
        <begin position="69"/>
        <end position="165"/>
    </location>
</feature>
<evidence type="ECO:0000313" key="2">
    <source>
        <dbReference type="EMBL" id="CAF1690561.1"/>
    </source>
</evidence>
<sequence length="171" mass="19961">MRLYNKPELLISLRNNLRANGLSKGSISYKDLLPFDQNHYHGTEVLDLAMKELNFLDQNINSNRWTIQIGSNLGGCARYLAGKYHLNILAIELQNDLSQFASELTDRCDLSQKVHHIAGDFLNVAQHLQENFYETIFSWITILHFNENDRIQLMKQSFRLLKVNGYFFCEY</sequence>
<accession>A0A816HPX0</accession>
<reference evidence="2" key="1">
    <citation type="submission" date="2021-02" db="EMBL/GenBank/DDBJ databases">
        <authorList>
            <person name="Nowell W R."/>
        </authorList>
    </citation>
    <scope>NUCLEOTIDE SEQUENCE</scope>
</reference>
<dbReference type="Proteomes" id="UP000663828">
    <property type="component" value="Unassembled WGS sequence"/>
</dbReference>
<dbReference type="AlphaFoldDB" id="A0A816HPX0"/>
<organism evidence="2 3">
    <name type="scientific">Adineta ricciae</name>
    <name type="common">Rotifer</name>
    <dbReference type="NCBI Taxonomy" id="249248"/>
    <lineage>
        <taxon>Eukaryota</taxon>
        <taxon>Metazoa</taxon>
        <taxon>Spiralia</taxon>
        <taxon>Gnathifera</taxon>
        <taxon>Rotifera</taxon>
        <taxon>Eurotatoria</taxon>
        <taxon>Bdelloidea</taxon>
        <taxon>Adinetida</taxon>
        <taxon>Adinetidae</taxon>
        <taxon>Adineta</taxon>
    </lineage>
</organism>
<dbReference type="SUPFAM" id="SSF53335">
    <property type="entry name" value="S-adenosyl-L-methionine-dependent methyltransferases"/>
    <property type="match status" value="1"/>
</dbReference>
<dbReference type="InterPro" id="IPR041698">
    <property type="entry name" value="Methyltransf_25"/>
</dbReference>
<dbReference type="EMBL" id="CAJNOR010020492">
    <property type="protein sequence ID" value="CAF1690561.1"/>
    <property type="molecule type" value="Genomic_DNA"/>
</dbReference>
<feature type="non-terminal residue" evidence="2">
    <location>
        <position position="1"/>
    </location>
</feature>
<evidence type="ECO:0000313" key="3">
    <source>
        <dbReference type="Proteomes" id="UP000663828"/>
    </source>
</evidence>
<dbReference type="Pfam" id="PF13649">
    <property type="entry name" value="Methyltransf_25"/>
    <property type="match status" value="1"/>
</dbReference>
<dbReference type="InterPro" id="IPR029063">
    <property type="entry name" value="SAM-dependent_MTases_sf"/>
</dbReference>
<dbReference type="CDD" id="cd02440">
    <property type="entry name" value="AdoMet_MTases"/>
    <property type="match status" value="1"/>
</dbReference>
<proteinExistence type="predicted"/>
<gene>
    <name evidence="2" type="ORF">XAT740_LOCUS63790</name>
</gene>